<dbReference type="GO" id="GO:0006310">
    <property type="term" value="P:DNA recombination"/>
    <property type="evidence" value="ECO:0007669"/>
    <property type="project" value="UniProtKB-KW"/>
</dbReference>
<dbReference type="HOGENOM" id="CLU_1911090_0_0_9"/>
<dbReference type="InterPro" id="IPR002104">
    <property type="entry name" value="Integrase_catalytic"/>
</dbReference>
<dbReference type="RefSeq" id="WP_004823129.1">
    <property type="nucleotide sequence ID" value="NZ_JH165070.1"/>
</dbReference>
<evidence type="ECO:0000256" key="1">
    <source>
        <dbReference type="ARBA" id="ARBA00023172"/>
    </source>
</evidence>
<dbReference type="Pfam" id="PF00589">
    <property type="entry name" value="Phage_integrase"/>
    <property type="match status" value="1"/>
</dbReference>
<evidence type="ECO:0000313" key="4">
    <source>
        <dbReference type="Proteomes" id="UP000003422"/>
    </source>
</evidence>
<feature type="non-terminal residue" evidence="3">
    <location>
        <position position="1"/>
    </location>
</feature>
<keyword evidence="1" id="KW-0233">DNA recombination</keyword>
<dbReference type="GO" id="GO:0015074">
    <property type="term" value="P:DNA integration"/>
    <property type="evidence" value="ECO:0007669"/>
    <property type="project" value="InterPro"/>
</dbReference>
<dbReference type="SUPFAM" id="SSF56349">
    <property type="entry name" value="DNA breaking-rejoining enzymes"/>
    <property type="match status" value="1"/>
</dbReference>
<dbReference type="Gene3D" id="1.10.443.10">
    <property type="entry name" value="Intergrase catalytic core"/>
    <property type="match status" value="1"/>
</dbReference>
<dbReference type="PROSITE" id="PS51898">
    <property type="entry name" value="TYR_RECOMBINASE"/>
    <property type="match status" value="1"/>
</dbReference>
<dbReference type="InterPro" id="IPR011010">
    <property type="entry name" value="DNA_brk_join_enz"/>
</dbReference>
<proteinExistence type="predicted"/>
<dbReference type="eggNOG" id="COG0582">
    <property type="taxonomic scope" value="Bacteria"/>
</dbReference>
<dbReference type="OrthoDB" id="1699218at2"/>
<reference evidence="3 4" key="1">
    <citation type="submission" date="2011-06" db="EMBL/GenBank/DDBJ databases">
        <authorList>
            <person name="Muzny D."/>
            <person name="Qin X."/>
            <person name="Deng J."/>
            <person name="Jiang H."/>
            <person name="Liu Y."/>
            <person name="Qu J."/>
            <person name="Song X.-Z."/>
            <person name="Zhang L."/>
            <person name="Thornton R."/>
            <person name="Coyle M."/>
            <person name="Francisco L."/>
            <person name="Jackson L."/>
            <person name="Javaid M."/>
            <person name="Korchina V."/>
            <person name="Kovar C."/>
            <person name="Mata R."/>
            <person name="Mathew T."/>
            <person name="Ngo R."/>
            <person name="Nguyen L."/>
            <person name="Nguyen N."/>
            <person name="Okwuonu G."/>
            <person name="Ongeri F."/>
            <person name="Pham C."/>
            <person name="Simmons D."/>
            <person name="Wilczek-Boney K."/>
            <person name="Hale W."/>
            <person name="Jakkamsetti A."/>
            <person name="Pham P."/>
            <person name="Ruth R."/>
            <person name="San Lucas F."/>
            <person name="Warren J."/>
            <person name="Zhang J."/>
            <person name="Zhao Z."/>
            <person name="Zhou C."/>
            <person name="Zhu D."/>
            <person name="Lee S."/>
            <person name="Bess C."/>
            <person name="Blankenburg K."/>
            <person name="Forbes L."/>
            <person name="Fu Q."/>
            <person name="Gubbala S."/>
            <person name="Hirani K."/>
            <person name="Jayaseelan J.C."/>
            <person name="Lara F."/>
            <person name="Munidasa M."/>
            <person name="Palculict T."/>
            <person name="Patil S."/>
            <person name="Pu L.-L."/>
            <person name="Saada N."/>
            <person name="Tang L."/>
            <person name="Weissenberger G."/>
            <person name="Zhu Y."/>
            <person name="Hemphill L."/>
            <person name="Shang Y."/>
            <person name="Youmans B."/>
            <person name="Ayvaz T."/>
            <person name="Ross M."/>
            <person name="Santibanez J."/>
            <person name="Aqrawi P."/>
            <person name="Gross S."/>
            <person name="Joshi V."/>
            <person name="Fowler G."/>
            <person name="Nazareth L."/>
            <person name="Reid J."/>
            <person name="Worley K."/>
            <person name="Petrosino J."/>
            <person name="Highlander S."/>
            <person name="Gibbs R."/>
        </authorList>
    </citation>
    <scope>NUCLEOTIDE SEQUENCE [LARGE SCALE GENOMIC DNA]</scope>
    <source>
        <strain evidence="3 4">ATCC 29427</strain>
    </source>
</reference>
<evidence type="ECO:0000259" key="2">
    <source>
        <dbReference type="PROSITE" id="PS51898"/>
    </source>
</evidence>
<dbReference type="STRING" id="997350.HMPREF9129_2104"/>
<protein>
    <recommendedName>
        <fullName evidence="2">Tyr recombinase domain-containing protein</fullName>
    </recommendedName>
</protein>
<keyword evidence="4" id="KW-1185">Reference proteome</keyword>
<feature type="domain" description="Tyr recombinase" evidence="2">
    <location>
        <begin position="1"/>
        <end position="128"/>
    </location>
</feature>
<name>G4D6S4_9FIRM</name>
<dbReference type="EMBL" id="AGBB01000213">
    <property type="protein sequence ID" value="EGY76405.1"/>
    <property type="molecule type" value="Genomic_DNA"/>
</dbReference>
<dbReference type="InterPro" id="IPR013762">
    <property type="entry name" value="Integrase-like_cat_sf"/>
</dbReference>
<accession>G4D6S4</accession>
<gene>
    <name evidence="3" type="ORF">HMPREF9129_2104</name>
</gene>
<dbReference type="GO" id="GO:0003677">
    <property type="term" value="F:DNA binding"/>
    <property type="evidence" value="ECO:0007669"/>
    <property type="project" value="InterPro"/>
</dbReference>
<comment type="caution">
    <text evidence="3">The sequence shown here is derived from an EMBL/GenBank/DDBJ whole genome shotgun (WGS) entry which is preliminary data.</text>
</comment>
<dbReference type="Proteomes" id="UP000003422">
    <property type="component" value="Unassembled WGS sequence"/>
</dbReference>
<sequence>KEDVNLEERYMVGGSKTTAGINRIVPIHHKILPIITALYAKNKVYLIENKLGKQMKYSNFRREKWDKIMSDLEMKHLPHECRHTTATLLDRFEANSNSIKKILGHSSTNITDKTYIHKDLSQLITAIEKIEI</sequence>
<dbReference type="PATRIC" id="fig|997350.3.peg.2008"/>
<evidence type="ECO:0000313" key="3">
    <source>
        <dbReference type="EMBL" id="EGY76405.1"/>
    </source>
</evidence>
<organism evidence="3 4">
    <name type="scientific">Peptoniphilus indolicus ATCC 29427</name>
    <dbReference type="NCBI Taxonomy" id="997350"/>
    <lineage>
        <taxon>Bacteria</taxon>
        <taxon>Bacillati</taxon>
        <taxon>Bacillota</taxon>
        <taxon>Tissierellia</taxon>
        <taxon>Tissierellales</taxon>
        <taxon>Peptoniphilaceae</taxon>
        <taxon>Peptoniphilus</taxon>
    </lineage>
</organism>
<dbReference type="AlphaFoldDB" id="G4D6S4"/>